<dbReference type="WBParaSite" id="nRc.2.0.1.t15464-RA">
    <property type="protein sequence ID" value="nRc.2.0.1.t15464-RA"/>
    <property type="gene ID" value="nRc.2.0.1.g15464"/>
</dbReference>
<dbReference type="AlphaFoldDB" id="A0A915INL7"/>
<evidence type="ECO:0000313" key="1">
    <source>
        <dbReference type="Proteomes" id="UP000887565"/>
    </source>
</evidence>
<sequence length="99" mass="10883">MFDAVFLNKSECNIWHMTHWAPNQESEMGAKRENGGLGSDVTLTGAVWQLDRAMIAGAAALPRVHCVPLRSLTLIDWRYGGGLSAEEADAVDRVVMLKK</sequence>
<proteinExistence type="predicted"/>
<keyword evidence="1" id="KW-1185">Reference proteome</keyword>
<name>A0A915INL7_ROMCU</name>
<organism evidence="1 2">
    <name type="scientific">Romanomermis culicivorax</name>
    <name type="common">Nematode worm</name>
    <dbReference type="NCBI Taxonomy" id="13658"/>
    <lineage>
        <taxon>Eukaryota</taxon>
        <taxon>Metazoa</taxon>
        <taxon>Ecdysozoa</taxon>
        <taxon>Nematoda</taxon>
        <taxon>Enoplea</taxon>
        <taxon>Dorylaimia</taxon>
        <taxon>Mermithida</taxon>
        <taxon>Mermithoidea</taxon>
        <taxon>Mermithidae</taxon>
        <taxon>Romanomermis</taxon>
    </lineage>
</organism>
<reference evidence="2" key="1">
    <citation type="submission" date="2022-11" db="UniProtKB">
        <authorList>
            <consortium name="WormBaseParasite"/>
        </authorList>
    </citation>
    <scope>IDENTIFICATION</scope>
</reference>
<dbReference type="Proteomes" id="UP000887565">
    <property type="component" value="Unplaced"/>
</dbReference>
<evidence type="ECO:0000313" key="2">
    <source>
        <dbReference type="WBParaSite" id="nRc.2.0.1.t15464-RA"/>
    </source>
</evidence>
<accession>A0A915INL7</accession>
<protein>
    <submittedName>
        <fullName evidence="2">Uncharacterized protein</fullName>
    </submittedName>
</protein>